<dbReference type="AlphaFoldDB" id="A0AAW3T366"/>
<evidence type="ECO:0000256" key="3">
    <source>
        <dbReference type="ARBA" id="ARBA00022737"/>
    </source>
</evidence>
<comment type="similarity">
    <text evidence="1">Belongs to the transferase hexapeptide repeat family.</text>
</comment>
<protein>
    <submittedName>
        <fullName evidence="4">Maltose O-acetyltransferase</fullName>
        <ecNumber evidence="4">2.3.1.79</ecNumber>
    </submittedName>
</protein>
<reference evidence="4 5" key="1">
    <citation type="submission" date="2020-07" db="EMBL/GenBank/DDBJ databases">
        <title>Above-ground endophytic microbial communities from plants in different locations in the United States.</title>
        <authorList>
            <person name="Frank C."/>
        </authorList>
    </citation>
    <scope>NUCLEOTIDE SEQUENCE [LARGE SCALE GENOMIC DNA]</scope>
    <source>
        <strain evidence="4 5">WPL5_2</strain>
    </source>
</reference>
<dbReference type="InterPro" id="IPR011004">
    <property type="entry name" value="Trimer_LpxA-like_sf"/>
</dbReference>
<dbReference type="SUPFAM" id="SSF51161">
    <property type="entry name" value="Trimeric LpxA-like enzymes"/>
    <property type="match status" value="1"/>
</dbReference>
<keyword evidence="2 4" id="KW-0808">Transferase</keyword>
<dbReference type="PROSITE" id="PS00101">
    <property type="entry name" value="HEXAPEP_TRANSFERASES"/>
    <property type="match status" value="1"/>
</dbReference>
<dbReference type="GO" id="GO:0008925">
    <property type="term" value="F:maltose O-acetyltransferase activity"/>
    <property type="evidence" value="ECO:0007669"/>
    <property type="project" value="UniProtKB-EC"/>
</dbReference>
<dbReference type="Pfam" id="PF00132">
    <property type="entry name" value="Hexapep"/>
    <property type="match status" value="1"/>
</dbReference>
<organism evidence="4 5">
    <name type="scientific">Curtobacterium pusillum</name>
    <dbReference type="NCBI Taxonomy" id="69373"/>
    <lineage>
        <taxon>Bacteria</taxon>
        <taxon>Bacillati</taxon>
        <taxon>Actinomycetota</taxon>
        <taxon>Actinomycetes</taxon>
        <taxon>Micrococcales</taxon>
        <taxon>Microbacteriaceae</taxon>
        <taxon>Curtobacterium</taxon>
    </lineage>
</organism>
<evidence type="ECO:0000313" key="4">
    <source>
        <dbReference type="EMBL" id="MBA8989003.1"/>
    </source>
</evidence>
<evidence type="ECO:0000313" key="5">
    <source>
        <dbReference type="Proteomes" id="UP000590225"/>
    </source>
</evidence>
<name>A0AAW3T366_9MICO</name>
<dbReference type="GO" id="GO:0005829">
    <property type="term" value="C:cytosol"/>
    <property type="evidence" value="ECO:0007669"/>
    <property type="project" value="TreeGrafter"/>
</dbReference>
<evidence type="ECO:0000256" key="2">
    <source>
        <dbReference type="ARBA" id="ARBA00022679"/>
    </source>
</evidence>
<dbReference type="EC" id="2.3.1.79" evidence="4"/>
<keyword evidence="3" id="KW-0677">Repeat</keyword>
<evidence type="ECO:0000256" key="1">
    <source>
        <dbReference type="ARBA" id="ARBA00007274"/>
    </source>
</evidence>
<dbReference type="InterPro" id="IPR018357">
    <property type="entry name" value="Hexapep_transf_CS"/>
</dbReference>
<dbReference type="Gene3D" id="2.160.10.10">
    <property type="entry name" value="Hexapeptide repeat proteins"/>
    <property type="match status" value="1"/>
</dbReference>
<dbReference type="RefSeq" id="WP_182514916.1">
    <property type="nucleotide sequence ID" value="NZ_JACGXP010000001.1"/>
</dbReference>
<dbReference type="EMBL" id="JACGXP010000001">
    <property type="protein sequence ID" value="MBA8989003.1"/>
    <property type="molecule type" value="Genomic_DNA"/>
</dbReference>
<proteinExistence type="inferred from homology"/>
<dbReference type="InterPro" id="IPR001451">
    <property type="entry name" value="Hexapep"/>
</dbReference>
<dbReference type="PANTHER" id="PTHR23416:SF23">
    <property type="entry name" value="ACETYLTRANSFERASE C18B11.09C-RELATED"/>
    <property type="match status" value="1"/>
</dbReference>
<sequence>MTRHTNNGTAARLGQDLSSGAEHVLFTTVLGSALVPRVLRRAVLNAAGAHVEAGPGTGFALTGAPRNLTIGRGVFCNKHVAIEAVAPVSIGDASAIGMQVLIVTSHHGIDDAGDWDRVATGRPVSIGSRVWIGARTMVLPGAVVEDDVVIAAGAVVAGRLRSGGLYGGVPAKRLRDIRPTEAAWVQNGSLGKPGSVGS</sequence>
<dbReference type="Proteomes" id="UP000590225">
    <property type="component" value="Unassembled WGS sequence"/>
</dbReference>
<keyword evidence="4" id="KW-0012">Acyltransferase</keyword>
<dbReference type="InterPro" id="IPR051159">
    <property type="entry name" value="Hexapeptide_acetyltransf"/>
</dbReference>
<dbReference type="PANTHER" id="PTHR23416">
    <property type="entry name" value="SIALIC ACID SYNTHASE-RELATED"/>
    <property type="match status" value="1"/>
</dbReference>
<gene>
    <name evidence="4" type="ORF">FHW23_000235</name>
</gene>
<accession>A0AAW3T366</accession>
<comment type="caution">
    <text evidence="4">The sequence shown here is derived from an EMBL/GenBank/DDBJ whole genome shotgun (WGS) entry which is preliminary data.</text>
</comment>